<dbReference type="Proteomes" id="UP000256964">
    <property type="component" value="Unassembled WGS sequence"/>
</dbReference>
<feature type="compositionally biased region" description="Basic and acidic residues" evidence="1">
    <location>
        <begin position="167"/>
        <end position="177"/>
    </location>
</feature>
<gene>
    <name evidence="2" type="ORF">OH76DRAFT_1421390</name>
</gene>
<keyword evidence="3" id="KW-1185">Reference proteome</keyword>
<proteinExistence type="predicted"/>
<accession>A0A371CVS2</accession>
<evidence type="ECO:0000313" key="2">
    <source>
        <dbReference type="EMBL" id="RDX44381.1"/>
    </source>
</evidence>
<feature type="region of interest" description="Disordered" evidence="1">
    <location>
        <begin position="167"/>
        <end position="196"/>
    </location>
</feature>
<dbReference type="EMBL" id="KZ857450">
    <property type="protein sequence ID" value="RDX44381.1"/>
    <property type="molecule type" value="Genomic_DNA"/>
</dbReference>
<feature type="compositionally biased region" description="Polar residues" evidence="1">
    <location>
        <begin position="181"/>
        <end position="196"/>
    </location>
</feature>
<protein>
    <submittedName>
        <fullName evidence="2">Uncharacterized protein</fullName>
    </submittedName>
</protein>
<reference evidence="2 3" key="1">
    <citation type="journal article" date="2018" name="Biotechnol. Biofuels">
        <title>Integrative visual omics of the white-rot fungus Polyporus brumalis exposes the biotechnological potential of its oxidative enzymes for delignifying raw plant biomass.</title>
        <authorList>
            <person name="Miyauchi S."/>
            <person name="Rancon A."/>
            <person name="Drula E."/>
            <person name="Hage H."/>
            <person name="Chaduli D."/>
            <person name="Favel A."/>
            <person name="Grisel S."/>
            <person name="Henrissat B."/>
            <person name="Herpoel-Gimbert I."/>
            <person name="Ruiz-Duenas F.J."/>
            <person name="Chevret D."/>
            <person name="Hainaut M."/>
            <person name="Lin J."/>
            <person name="Wang M."/>
            <person name="Pangilinan J."/>
            <person name="Lipzen A."/>
            <person name="Lesage-Meessen L."/>
            <person name="Navarro D."/>
            <person name="Riley R."/>
            <person name="Grigoriev I.V."/>
            <person name="Zhou S."/>
            <person name="Raouche S."/>
            <person name="Rosso M.N."/>
        </authorList>
    </citation>
    <scope>NUCLEOTIDE SEQUENCE [LARGE SCALE GENOMIC DNA]</scope>
    <source>
        <strain evidence="2 3">BRFM 1820</strain>
    </source>
</reference>
<evidence type="ECO:0000256" key="1">
    <source>
        <dbReference type="SAM" id="MobiDB-lite"/>
    </source>
</evidence>
<evidence type="ECO:0000313" key="3">
    <source>
        <dbReference type="Proteomes" id="UP000256964"/>
    </source>
</evidence>
<dbReference type="AlphaFoldDB" id="A0A371CVS2"/>
<organism evidence="2 3">
    <name type="scientific">Lentinus brumalis</name>
    <dbReference type="NCBI Taxonomy" id="2498619"/>
    <lineage>
        <taxon>Eukaryota</taxon>
        <taxon>Fungi</taxon>
        <taxon>Dikarya</taxon>
        <taxon>Basidiomycota</taxon>
        <taxon>Agaricomycotina</taxon>
        <taxon>Agaricomycetes</taxon>
        <taxon>Polyporales</taxon>
        <taxon>Polyporaceae</taxon>
        <taxon>Lentinus</taxon>
    </lineage>
</organism>
<name>A0A371CVS2_9APHY</name>
<sequence length="196" mass="22013">MTNCVHLITGEMVPECLRFVEDMSPSLEDIAIDMADDIPLACLSRVQHLGISLNTWRETRSWSTLCTRLRELHCPLVSLRIDHLASNEYAQWESGTTFLLLEDQGLEELDTVLTNFCGLEQVDFLLLVPGAYEDNGALLGSIWARMPRAHKRSVRITATLERWHRHSTESKLDEAPRSGDVTRTSAKAPTSASHSP</sequence>